<dbReference type="OrthoDB" id="9805177at2"/>
<dbReference type="PANTHER" id="PTHR30246:SF1">
    <property type="entry name" value="2-DEHYDRO-3-DEOXY-6-PHOSPHOGALACTONATE ALDOLASE-RELATED"/>
    <property type="match status" value="1"/>
</dbReference>
<evidence type="ECO:0000256" key="4">
    <source>
        <dbReference type="ARBA" id="ARBA00023239"/>
    </source>
</evidence>
<sequence>MQTKLASDTIEMICRTSPFISTPTLADAAHAAPLARALTRGRLPVIQISIRRRNAADIIREMAQVPDAIVGAGMVLSPDDVRIAREAGAKFCTTPGITDPLLRYFDGIELPLLPGCATPTEALHLLSRGYTTLNFFPGGSPNALTMLKAIQQPLPQLRFCVSGDIDLDAAPDYIALSNVLSVATDAVTPPELIEKRDWEGITLLARNATRR</sequence>
<dbReference type="SUPFAM" id="SSF51569">
    <property type="entry name" value="Aldolase"/>
    <property type="match status" value="1"/>
</dbReference>
<evidence type="ECO:0000313" key="6">
    <source>
        <dbReference type="EMBL" id="SMC12170.1"/>
    </source>
</evidence>
<dbReference type="CDD" id="cd00452">
    <property type="entry name" value="KDPG_aldolase"/>
    <property type="match status" value="1"/>
</dbReference>
<name>A0A1X7BRK1_9RHOB</name>
<dbReference type="GO" id="GO:0016829">
    <property type="term" value="F:lyase activity"/>
    <property type="evidence" value="ECO:0007669"/>
    <property type="project" value="UniProtKB-KW"/>
</dbReference>
<dbReference type="Proteomes" id="UP000193224">
    <property type="component" value="Unassembled WGS sequence"/>
</dbReference>
<keyword evidence="7" id="KW-1185">Reference proteome</keyword>
<comment type="subunit">
    <text evidence="3">Homotrimer.</text>
</comment>
<proteinExistence type="inferred from homology"/>
<evidence type="ECO:0000256" key="2">
    <source>
        <dbReference type="ARBA" id="ARBA00006906"/>
    </source>
</evidence>
<evidence type="ECO:0000313" key="7">
    <source>
        <dbReference type="Proteomes" id="UP000193224"/>
    </source>
</evidence>
<dbReference type="Pfam" id="PF01081">
    <property type="entry name" value="Aldolase"/>
    <property type="match status" value="1"/>
</dbReference>
<evidence type="ECO:0000256" key="1">
    <source>
        <dbReference type="ARBA" id="ARBA00004761"/>
    </source>
</evidence>
<dbReference type="AlphaFoldDB" id="A0A1X7BRK1"/>
<reference evidence="6 7" key="1">
    <citation type="submission" date="2017-03" db="EMBL/GenBank/DDBJ databases">
        <authorList>
            <person name="Afonso C.L."/>
            <person name="Miller P.J."/>
            <person name="Scott M.A."/>
            <person name="Spackman E."/>
            <person name="Goraichik I."/>
            <person name="Dimitrov K.M."/>
            <person name="Suarez D.L."/>
            <person name="Swayne D.E."/>
        </authorList>
    </citation>
    <scope>NUCLEOTIDE SEQUENCE [LARGE SCALE GENOMIC DNA]</scope>
    <source>
        <strain evidence="6 7">CECT 7745</strain>
    </source>
</reference>
<dbReference type="InterPro" id="IPR000887">
    <property type="entry name" value="Aldlse_KDPG_KHG"/>
</dbReference>
<evidence type="ECO:0000256" key="5">
    <source>
        <dbReference type="ARBA" id="ARBA00023277"/>
    </source>
</evidence>
<dbReference type="RefSeq" id="WP_085800130.1">
    <property type="nucleotide sequence ID" value="NZ_FWXB01000006.1"/>
</dbReference>
<accession>A0A1X7BRK1</accession>
<gene>
    <name evidence="6" type="primary">eda</name>
    <name evidence="6" type="ORF">ROA7745_01993</name>
</gene>
<dbReference type="PANTHER" id="PTHR30246">
    <property type="entry name" value="2-KETO-3-DEOXY-6-PHOSPHOGLUCONATE ALDOLASE"/>
    <property type="match status" value="1"/>
</dbReference>
<dbReference type="NCBIfam" id="TIGR01182">
    <property type="entry name" value="eda"/>
    <property type="match status" value="1"/>
</dbReference>
<keyword evidence="5" id="KW-0119">Carbohydrate metabolism</keyword>
<keyword evidence="4" id="KW-0456">Lyase</keyword>
<dbReference type="Gene3D" id="3.20.20.70">
    <property type="entry name" value="Aldolase class I"/>
    <property type="match status" value="1"/>
</dbReference>
<dbReference type="InterPro" id="IPR013785">
    <property type="entry name" value="Aldolase_TIM"/>
</dbReference>
<evidence type="ECO:0000256" key="3">
    <source>
        <dbReference type="ARBA" id="ARBA00011233"/>
    </source>
</evidence>
<organism evidence="6 7">
    <name type="scientific">Roseovarius aestuarii</name>
    <dbReference type="NCBI Taxonomy" id="475083"/>
    <lineage>
        <taxon>Bacteria</taxon>
        <taxon>Pseudomonadati</taxon>
        <taxon>Pseudomonadota</taxon>
        <taxon>Alphaproteobacteria</taxon>
        <taxon>Rhodobacterales</taxon>
        <taxon>Roseobacteraceae</taxon>
        <taxon>Roseovarius</taxon>
    </lineage>
</organism>
<protein>
    <submittedName>
        <fullName evidence="6">KHG/KDPG aldolase</fullName>
    </submittedName>
</protein>
<dbReference type="EMBL" id="FWXB01000006">
    <property type="protein sequence ID" value="SMC12170.1"/>
    <property type="molecule type" value="Genomic_DNA"/>
</dbReference>
<comment type="pathway">
    <text evidence="1">Carbohydrate acid metabolism.</text>
</comment>
<comment type="similarity">
    <text evidence="2">Belongs to the KHG/KDPG aldolase family.</text>
</comment>